<dbReference type="GO" id="GO:0008876">
    <property type="term" value="F:quinoprotein glucose dehydrogenase activity"/>
    <property type="evidence" value="ECO:0007669"/>
    <property type="project" value="UniProtKB-EC"/>
</dbReference>
<organism evidence="2 3">
    <name type="scientific">Aeoliella mucimassa</name>
    <dbReference type="NCBI Taxonomy" id="2527972"/>
    <lineage>
        <taxon>Bacteria</taxon>
        <taxon>Pseudomonadati</taxon>
        <taxon>Planctomycetota</taxon>
        <taxon>Planctomycetia</taxon>
        <taxon>Pirellulales</taxon>
        <taxon>Lacipirellulaceae</taxon>
        <taxon>Aeoliella</taxon>
    </lineage>
</organism>
<evidence type="ECO:0000313" key="3">
    <source>
        <dbReference type="Proteomes" id="UP000315750"/>
    </source>
</evidence>
<sequence>MLAVGGTLTAPGAQDVDLGIVPFGTNGSVRLVEVATLAGDSQQIIARNDKLYFALQNGTVAEFTKSGDGSLIPSPQPFLNVATERSGVFGNNPVGSANGLRGIAFHPDFDSNGKFYSMQCETRGANPTHTLNPAWSLGTGSNVDSVLTEWTFHPGTTQLISQREVYRVQYPAGHHIGQNIAFNPIAEPGDPDYGNLYIGFGDSGGQLPGSQDFSADNVITTVSQDGTTVLGKMIRINPLEQANQPFTIPTDNPFVGNDGQAPNGGNILDEVYALGFRNPQTMAFDPVSGMLLSGDVSHNNVEEINLIESGANYGWAEREGTYDFTTPYSSTTLAEVPLATRLTDPYTYPVAQFDHKNNLNGTAAIIAGAVYHGTLAPELDGLYLFGNLSTDQIFFAEADQLTNNEVPAMVFRQSLVDHSNNPISLGEIVGVGAGGRANMRFGQDSDGELYLFSKHNDTVYLFTSGEPIAPPSILGDLDLDGSLTTQDIDQFVAGWLSTFAFAGVHSWMNGDLNLDARVDLEDVYLMHTALADVGIEWAFGKSLQVPETTSQVLLAPLAMTFIAWSSYRSVTKVSSTC</sequence>
<dbReference type="InterPro" id="IPR011042">
    <property type="entry name" value="6-blade_b-propeller_TolB-like"/>
</dbReference>
<dbReference type="Pfam" id="PF07995">
    <property type="entry name" value="GSDH"/>
    <property type="match status" value="1"/>
</dbReference>
<name>A0A518AQF5_9BACT</name>
<keyword evidence="3" id="KW-1185">Reference proteome</keyword>
<dbReference type="OrthoDB" id="9770043at2"/>
<evidence type="ECO:0000313" key="2">
    <source>
        <dbReference type="EMBL" id="QDU56955.1"/>
    </source>
</evidence>
<dbReference type="AlphaFoldDB" id="A0A518AQF5"/>
<proteinExistence type="predicted"/>
<dbReference type="SUPFAM" id="SSF50952">
    <property type="entry name" value="Soluble quinoprotein glucose dehydrogenase"/>
    <property type="match status" value="1"/>
</dbReference>
<dbReference type="EMBL" id="CP036278">
    <property type="protein sequence ID" value="QDU56955.1"/>
    <property type="molecule type" value="Genomic_DNA"/>
</dbReference>
<reference evidence="2 3" key="1">
    <citation type="submission" date="2019-02" db="EMBL/GenBank/DDBJ databases">
        <title>Deep-cultivation of Planctomycetes and their phenomic and genomic characterization uncovers novel biology.</title>
        <authorList>
            <person name="Wiegand S."/>
            <person name="Jogler M."/>
            <person name="Boedeker C."/>
            <person name="Pinto D."/>
            <person name="Vollmers J."/>
            <person name="Rivas-Marin E."/>
            <person name="Kohn T."/>
            <person name="Peeters S.H."/>
            <person name="Heuer A."/>
            <person name="Rast P."/>
            <person name="Oberbeckmann S."/>
            <person name="Bunk B."/>
            <person name="Jeske O."/>
            <person name="Meyerdierks A."/>
            <person name="Storesund J.E."/>
            <person name="Kallscheuer N."/>
            <person name="Luecker S."/>
            <person name="Lage O.M."/>
            <person name="Pohl T."/>
            <person name="Merkel B.J."/>
            <person name="Hornburger P."/>
            <person name="Mueller R.-W."/>
            <person name="Bruemmer F."/>
            <person name="Labrenz M."/>
            <person name="Spormann A.M."/>
            <person name="Op den Camp H."/>
            <person name="Overmann J."/>
            <person name="Amann R."/>
            <person name="Jetten M.S.M."/>
            <person name="Mascher T."/>
            <person name="Medema M.H."/>
            <person name="Devos D.P."/>
            <person name="Kaster A.-K."/>
            <person name="Ovreas L."/>
            <person name="Rohde M."/>
            <person name="Galperin M.Y."/>
            <person name="Jogler C."/>
        </authorList>
    </citation>
    <scope>NUCLEOTIDE SEQUENCE [LARGE SCALE GENOMIC DNA]</scope>
    <source>
        <strain evidence="2 3">Pan181</strain>
    </source>
</reference>
<dbReference type="PANTHER" id="PTHR19328">
    <property type="entry name" value="HEDGEHOG-INTERACTING PROTEIN"/>
    <property type="match status" value="1"/>
</dbReference>
<feature type="domain" description="Glucose/Sorbosone dehydrogenase" evidence="1">
    <location>
        <begin position="96"/>
        <end position="400"/>
    </location>
</feature>
<dbReference type="Proteomes" id="UP000315750">
    <property type="component" value="Chromosome"/>
</dbReference>
<gene>
    <name evidence="2" type="primary">gdhB</name>
    <name evidence="2" type="ORF">Pan181_31670</name>
</gene>
<dbReference type="KEGG" id="amuc:Pan181_31670"/>
<dbReference type="InterPro" id="IPR012938">
    <property type="entry name" value="Glc/Sorbosone_DH"/>
</dbReference>
<dbReference type="EC" id="1.1.5.2" evidence="2"/>
<dbReference type="PANTHER" id="PTHR19328:SF75">
    <property type="entry name" value="ALDOSE SUGAR DEHYDROGENASE YLII"/>
    <property type="match status" value="1"/>
</dbReference>
<dbReference type="InterPro" id="IPR011041">
    <property type="entry name" value="Quinoprot_gluc/sorb_DH_b-prop"/>
</dbReference>
<accession>A0A518AQF5</accession>
<evidence type="ECO:0000259" key="1">
    <source>
        <dbReference type="Pfam" id="PF07995"/>
    </source>
</evidence>
<protein>
    <submittedName>
        <fullName evidence="2">Quinoprotein glucose dehydrogenase B</fullName>
        <ecNumber evidence="2">1.1.5.2</ecNumber>
    </submittedName>
</protein>
<dbReference type="RefSeq" id="WP_145247793.1">
    <property type="nucleotide sequence ID" value="NZ_CP036278.1"/>
</dbReference>
<dbReference type="Gene3D" id="2.120.10.30">
    <property type="entry name" value="TolB, C-terminal domain"/>
    <property type="match status" value="1"/>
</dbReference>
<keyword evidence="2" id="KW-0560">Oxidoreductase</keyword>